<keyword evidence="6 7" id="KW-0472">Membrane</keyword>
<accession>A0A9X3D4K1</accession>
<dbReference type="GO" id="GO:0016020">
    <property type="term" value="C:membrane"/>
    <property type="evidence" value="ECO:0007669"/>
    <property type="project" value="UniProtKB-SubCell"/>
</dbReference>
<proteinExistence type="inferred from homology"/>
<comment type="caution">
    <text evidence="9">The sequence shown here is derived from an EMBL/GenBank/DDBJ whole genome shotgun (WGS) entry which is preliminary data.</text>
</comment>
<evidence type="ECO:0000256" key="3">
    <source>
        <dbReference type="ARBA" id="ARBA00022692"/>
    </source>
</evidence>
<dbReference type="Proteomes" id="UP001143347">
    <property type="component" value="Unassembled WGS sequence"/>
</dbReference>
<dbReference type="Pfam" id="PF01694">
    <property type="entry name" value="Rhomboid"/>
    <property type="match status" value="1"/>
</dbReference>
<dbReference type="PANTHER" id="PTHR43731:SF14">
    <property type="entry name" value="PRESENILIN-ASSOCIATED RHOMBOID-LIKE PROTEIN, MITOCHONDRIAL"/>
    <property type="match status" value="1"/>
</dbReference>
<keyword evidence="5 7" id="KW-1133">Transmembrane helix</keyword>
<evidence type="ECO:0000256" key="2">
    <source>
        <dbReference type="ARBA" id="ARBA00009045"/>
    </source>
</evidence>
<feature type="domain" description="Peptidase S54 rhomboid" evidence="8">
    <location>
        <begin position="115"/>
        <end position="243"/>
    </location>
</feature>
<evidence type="ECO:0000313" key="10">
    <source>
        <dbReference type="Proteomes" id="UP001143347"/>
    </source>
</evidence>
<reference evidence="9" key="1">
    <citation type="submission" date="2022-10" db="EMBL/GenBank/DDBJ databases">
        <title>WGS of marine actinomycetes from Thailand.</title>
        <authorList>
            <person name="Thawai C."/>
        </authorList>
    </citation>
    <scope>NUCLEOTIDE SEQUENCE</scope>
    <source>
        <strain evidence="9">SW21</strain>
    </source>
</reference>
<feature type="transmembrane region" description="Helical" evidence="7">
    <location>
        <begin position="156"/>
        <end position="174"/>
    </location>
</feature>
<feature type="transmembrane region" description="Helical" evidence="7">
    <location>
        <begin position="180"/>
        <end position="202"/>
    </location>
</feature>
<evidence type="ECO:0000313" key="9">
    <source>
        <dbReference type="EMBL" id="MCX2964865.1"/>
    </source>
</evidence>
<comment type="similarity">
    <text evidence="2">Belongs to the peptidase S54 family.</text>
</comment>
<sequence>MCFRHPDRPTGLSCSRCGRPACPECLRPAAVGQHCVECLRNDGVQRNVAAPTFGDRGIRPMVAGPVASRPYATYTLIAINLVIFALCALQAGGFDMLNSRLFVDLALVKPLVADGEYWRLFTAGFLHFSITHVAVNMISLFILGRDLEIAIGIPRYLGVYVTSLLGGSAAVMAFGPDISINAGASGAIYGLMGAVLIVVLRARVSPTPVISIIVLNLVLSITIPGISLLAHVGGLLFGAAATAGIIFAPRWLLSPERRSAAAASRIGWIVIAALLVLALAVSVVVAMSYTGIRVFVG</sequence>
<dbReference type="Gene3D" id="1.20.1540.10">
    <property type="entry name" value="Rhomboid-like"/>
    <property type="match status" value="1"/>
</dbReference>
<gene>
    <name evidence="9" type="ORF">OSB52_12265</name>
</gene>
<dbReference type="AlphaFoldDB" id="A0A9X3D4K1"/>
<dbReference type="InterPro" id="IPR022764">
    <property type="entry name" value="Peptidase_S54_rhomboid_dom"/>
</dbReference>
<dbReference type="InterPro" id="IPR050925">
    <property type="entry name" value="Rhomboid_protease_S54"/>
</dbReference>
<evidence type="ECO:0000256" key="5">
    <source>
        <dbReference type="ARBA" id="ARBA00022989"/>
    </source>
</evidence>
<dbReference type="SUPFAM" id="SSF144091">
    <property type="entry name" value="Rhomboid-like"/>
    <property type="match status" value="1"/>
</dbReference>
<feature type="transmembrane region" description="Helical" evidence="7">
    <location>
        <begin position="71"/>
        <end position="97"/>
    </location>
</feature>
<keyword evidence="4" id="KW-0378">Hydrolase</keyword>
<evidence type="ECO:0000259" key="8">
    <source>
        <dbReference type="Pfam" id="PF01694"/>
    </source>
</evidence>
<dbReference type="CDD" id="cd19756">
    <property type="entry name" value="Bbox2"/>
    <property type="match status" value="1"/>
</dbReference>
<feature type="transmembrane region" description="Helical" evidence="7">
    <location>
        <begin position="235"/>
        <end position="253"/>
    </location>
</feature>
<feature type="transmembrane region" description="Helical" evidence="7">
    <location>
        <begin position="265"/>
        <end position="289"/>
    </location>
</feature>
<feature type="transmembrane region" description="Helical" evidence="7">
    <location>
        <begin position="117"/>
        <end position="144"/>
    </location>
</feature>
<dbReference type="InterPro" id="IPR035952">
    <property type="entry name" value="Rhomboid-like_sf"/>
</dbReference>
<keyword evidence="3 7" id="KW-0812">Transmembrane</keyword>
<dbReference type="GO" id="GO:0006508">
    <property type="term" value="P:proteolysis"/>
    <property type="evidence" value="ECO:0007669"/>
    <property type="project" value="UniProtKB-KW"/>
</dbReference>
<evidence type="ECO:0000256" key="7">
    <source>
        <dbReference type="SAM" id="Phobius"/>
    </source>
</evidence>
<comment type="subcellular location">
    <subcellularLocation>
        <location evidence="1">Membrane</location>
        <topology evidence="1">Multi-pass membrane protein</topology>
    </subcellularLocation>
</comment>
<evidence type="ECO:0000256" key="1">
    <source>
        <dbReference type="ARBA" id="ARBA00004141"/>
    </source>
</evidence>
<dbReference type="PANTHER" id="PTHR43731">
    <property type="entry name" value="RHOMBOID PROTEASE"/>
    <property type="match status" value="1"/>
</dbReference>
<organism evidence="9 10">
    <name type="scientific">Gordonia aquimaris</name>
    <dbReference type="NCBI Taxonomy" id="2984863"/>
    <lineage>
        <taxon>Bacteria</taxon>
        <taxon>Bacillati</taxon>
        <taxon>Actinomycetota</taxon>
        <taxon>Actinomycetes</taxon>
        <taxon>Mycobacteriales</taxon>
        <taxon>Gordoniaceae</taxon>
        <taxon>Gordonia</taxon>
    </lineage>
</organism>
<feature type="transmembrane region" description="Helical" evidence="7">
    <location>
        <begin position="209"/>
        <end position="229"/>
    </location>
</feature>
<evidence type="ECO:0000256" key="6">
    <source>
        <dbReference type="ARBA" id="ARBA00023136"/>
    </source>
</evidence>
<keyword evidence="9" id="KW-0645">Protease</keyword>
<keyword evidence="10" id="KW-1185">Reference proteome</keyword>
<dbReference type="EMBL" id="JAPKFM010000011">
    <property type="protein sequence ID" value="MCX2964865.1"/>
    <property type="molecule type" value="Genomic_DNA"/>
</dbReference>
<evidence type="ECO:0000256" key="4">
    <source>
        <dbReference type="ARBA" id="ARBA00022801"/>
    </source>
</evidence>
<name>A0A9X3D4K1_9ACTN</name>
<dbReference type="GO" id="GO:0004252">
    <property type="term" value="F:serine-type endopeptidase activity"/>
    <property type="evidence" value="ECO:0007669"/>
    <property type="project" value="InterPro"/>
</dbReference>
<protein>
    <submittedName>
        <fullName evidence="9">Rhomboid family intramembrane serine protease</fullName>
    </submittedName>
</protein>